<gene>
    <name evidence="2" type="ORF">SAMN06265380_10552</name>
</gene>
<keyword evidence="3" id="KW-1185">Reference proteome</keyword>
<evidence type="ECO:0000313" key="2">
    <source>
        <dbReference type="EMBL" id="SMO67808.1"/>
    </source>
</evidence>
<name>A0A521D7Y7_9RHOB</name>
<evidence type="ECO:0000256" key="1">
    <source>
        <dbReference type="SAM" id="MobiDB-lite"/>
    </source>
</evidence>
<organism evidence="2 3">
    <name type="scientific">Ruegeria faecimaris</name>
    <dbReference type="NCBI Taxonomy" id="686389"/>
    <lineage>
        <taxon>Bacteria</taxon>
        <taxon>Pseudomonadati</taxon>
        <taxon>Pseudomonadota</taxon>
        <taxon>Alphaproteobacteria</taxon>
        <taxon>Rhodobacterales</taxon>
        <taxon>Roseobacteraceae</taxon>
        <taxon>Ruegeria</taxon>
    </lineage>
</organism>
<accession>A0A521D7Y7</accession>
<proteinExistence type="predicted"/>
<reference evidence="2 3" key="1">
    <citation type="submission" date="2017-05" db="EMBL/GenBank/DDBJ databases">
        <authorList>
            <person name="Varghese N."/>
            <person name="Submissions S."/>
        </authorList>
    </citation>
    <scope>NUCLEOTIDE SEQUENCE [LARGE SCALE GENOMIC DNA]</scope>
    <source>
        <strain evidence="2 3">DSM 28009</strain>
    </source>
</reference>
<dbReference type="AlphaFoldDB" id="A0A521D7Y7"/>
<feature type="compositionally biased region" description="Basic and acidic residues" evidence="1">
    <location>
        <begin position="49"/>
        <end position="72"/>
    </location>
</feature>
<evidence type="ECO:0000313" key="3">
    <source>
        <dbReference type="Proteomes" id="UP000319555"/>
    </source>
</evidence>
<feature type="region of interest" description="Disordered" evidence="1">
    <location>
        <begin position="1"/>
        <end position="72"/>
    </location>
</feature>
<dbReference type="EMBL" id="FXTE01000005">
    <property type="protein sequence ID" value="SMO67808.1"/>
    <property type="molecule type" value="Genomic_DNA"/>
</dbReference>
<protein>
    <submittedName>
        <fullName evidence="2">Uncharacterized protein</fullName>
    </submittedName>
</protein>
<dbReference type="Proteomes" id="UP000319555">
    <property type="component" value="Unassembled WGS sequence"/>
</dbReference>
<feature type="compositionally biased region" description="Basic residues" evidence="1">
    <location>
        <begin position="1"/>
        <end position="10"/>
    </location>
</feature>
<sequence>MGPVRGRLKPSHLTQLETSRARRGPSADADTPERPWARQRGLARAAGPNERKGLDDGREPARPLCRADRARI</sequence>